<dbReference type="Proteomes" id="UP000640531">
    <property type="component" value="Unassembled WGS sequence"/>
</dbReference>
<accession>A0ABR8FDJ9</accession>
<name>A0ABR8FDJ9_9NOST</name>
<evidence type="ECO:0000313" key="3">
    <source>
        <dbReference type="Proteomes" id="UP000640531"/>
    </source>
</evidence>
<dbReference type="RefSeq" id="WP_190713950.1">
    <property type="nucleotide sequence ID" value="NZ_JACJST010000007.1"/>
</dbReference>
<protein>
    <submittedName>
        <fullName evidence="2">Uncharacterized protein</fullName>
    </submittedName>
</protein>
<feature type="region of interest" description="Disordered" evidence="1">
    <location>
        <begin position="1"/>
        <end position="28"/>
    </location>
</feature>
<evidence type="ECO:0000313" key="2">
    <source>
        <dbReference type="EMBL" id="MBD2568216.1"/>
    </source>
</evidence>
<dbReference type="EMBL" id="JACJST010000007">
    <property type="protein sequence ID" value="MBD2568216.1"/>
    <property type="molecule type" value="Genomic_DNA"/>
</dbReference>
<evidence type="ECO:0000256" key="1">
    <source>
        <dbReference type="SAM" id="MobiDB-lite"/>
    </source>
</evidence>
<sequence length="53" mass="6065">MNEPQRRIDTRRVASQRVGREGKKKEESSQILILHFYKIGMLPSAVNSPQNIG</sequence>
<proteinExistence type="predicted"/>
<keyword evidence="3" id="KW-1185">Reference proteome</keyword>
<reference evidence="2 3" key="1">
    <citation type="journal article" date="2020" name="ISME J.">
        <title>Comparative genomics reveals insights into cyanobacterial evolution and habitat adaptation.</title>
        <authorList>
            <person name="Chen M.Y."/>
            <person name="Teng W.K."/>
            <person name="Zhao L."/>
            <person name="Hu C.X."/>
            <person name="Zhou Y.K."/>
            <person name="Han B.P."/>
            <person name="Song L.R."/>
            <person name="Shu W.S."/>
        </authorList>
    </citation>
    <scope>NUCLEOTIDE SEQUENCE [LARGE SCALE GENOMIC DNA]</scope>
    <source>
        <strain evidence="2 3">FACHB-196</strain>
    </source>
</reference>
<gene>
    <name evidence="2" type="ORF">H6G59_09945</name>
</gene>
<organism evidence="2 3">
    <name type="scientific">Anabaena lutea FACHB-196</name>
    <dbReference type="NCBI Taxonomy" id="2692881"/>
    <lineage>
        <taxon>Bacteria</taxon>
        <taxon>Bacillati</taxon>
        <taxon>Cyanobacteriota</taxon>
        <taxon>Cyanophyceae</taxon>
        <taxon>Nostocales</taxon>
        <taxon>Nostocaceae</taxon>
        <taxon>Anabaena</taxon>
    </lineage>
</organism>
<comment type="caution">
    <text evidence="2">The sequence shown here is derived from an EMBL/GenBank/DDBJ whole genome shotgun (WGS) entry which is preliminary data.</text>
</comment>